<evidence type="ECO:0000313" key="1">
    <source>
        <dbReference type="EMBL" id="MCA2016719.1"/>
    </source>
</evidence>
<dbReference type="Proteomes" id="UP001199044">
    <property type="component" value="Unassembled WGS sequence"/>
</dbReference>
<reference evidence="2" key="1">
    <citation type="submission" date="2023-07" db="EMBL/GenBank/DDBJ databases">
        <title>Molecular identification of indigenous halophilic bacteria isolated from red sea cost, biodegradation of synthetic dyes and assessment of degraded metabolite toxicity.</title>
        <authorList>
            <person name="Chaieb K."/>
            <person name="Altayb H.N."/>
        </authorList>
    </citation>
    <scope>NUCLEOTIDE SEQUENCE [LARGE SCALE GENOMIC DNA]</scope>
    <source>
        <strain evidence="2">K20</strain>
    </source>
</reference>
<name>A0ABS7YR74_9VIBR</name>
<evidence type="ECO:0008006" key="3">
    <source>
        <dbReference type="Google" id="ProtNLM"/>
    </source>
</evidence>
<proteinExistence type="predicted"/>
<dbReference type="RefSeq" id="WP_225250660.1">
    <property type="nucleotide sequence ID" value="NZ_JAIWIU010000069.1"/>
</dbReference>
<accession>A0ABS7YR74</accession>
<sequence length="130" mass="14859">MIHLNRSLPSLAQEHFVSSFVNANTSLNMMTRLERLSQKQQWILFTAECRRPRVNELAAYRIRCEKIIHMKPSQSRDELSIAIQAIESGNASAVVVSKAIREADRGRLVQLGRQYQCEVFFVDSQSSALH</sequence>
<evidence type="ECO:0000313" key="2">
    <source>
        <dbReference type="Proteomes" id="UP001199044"/>
    </source>
</evidence>
<dbReference type="InterPro" id="IPR027417">
    <property type="entry name" value="P-loop_NTPase"/>
</dbReference>
<gene>
    <name evidence="1" type="ORF">LDJ79_11400</name>
</gene>
<dbReference type="Gene3D" id="3.40.50.300">
    <property type="entry name" value="P-loop containing nucleotide triphosphate hydrolases"/>
    <property type="match status" value="1"/>
</dbReference>
<dbReference type="EMBL" id="JAIWIU010000069">
    <property type="protein sequence ID" value="MCA2016719.1"/>
    <property type="molecule type" value="Genomic_DNA"/>
</dbReference>
<organism evidence="1 2">
    <name type="scientific">Vibrio tritonius</name>
    <dbReference type="NCBI Taxonomy" id="1435069"/>
    <lineage>
        <taxon>Bacteria</taxon>
        <taxon>Pseudomonadati</taxon>
        <taxon>Pseudomonadota</taxon>
        <taxon>Gammaproteobacteria</taxon>
        <taxon>Vibrionales</taxon>
        <taxon>Vibrionaceae</taxon>
        <taxon>Vibrio</taxon>
    </lineage>
</organism>
<comment type="caution">
    <text evidence="1">The sequence shown here is derived from an EMBL/GenBank/DDBJ whole genome shotgun (WGS) entry which is preliminary data.</text>
</comment>
<dbReference type="SUPFAM" id="SSF52540">
    <property type="entry name" value="P-loop containing nucleoside triphosphate hydrolases"/>
    <property type="match status" value="1"/>
</dbReference>
<keyword evidence="2" id="KW-1185">Reference proteome</keyword>
<protein>
    <recommendedName>
        <fullName evidence="3">50S ribosomal protein L7ae</fullName>
    </recommendedName>
</protein>